<dbReference type="EMBL" id="KB705753">
    <property type="protein sequence ID" value="EMR70878.1"/>
    <property type="molecule type" value="Genomic_DNA"/>
</dbReference>
<sequence>MYAPDPNRGFGPSFLRERGDSSVDGNEDVLGYEVDEDAIVKDTRSMFVEVEKLLSDLRNEVARNAPPPVGGPGSRSMSLMGGEASAAEDETDELAGDAKRRRVRG</sequence>
<gene>
    <name evidence="2" type="ORF">UCREL1_2080</name>
</gene>
<dbReference type="AlphaFoldDB" id="M7T202"/>
<feature type="region of interest" description="Disordered" evidence="1">
    <location>
        <begin position="59"/>
        <end position="105"/>
    </location>
</feature>
<feature type="compositionally biased region" description="Acidic residues" evidence="1">
    <location>
        <begin position="86"/>
        <end position="95"/>
    </location>
</feature>
<dbReference type="OrthoDB" id="21449at2759"/>
<proteinExistence type="predicted"/>
<evidence type="ECO:0000256" key="1">
    <source>
        <dbReference type="SAM" id="MobiDB-lite"/>
    </source>
</evidence>
<accession>M7T202</accession>
<dbReference type="STRING" id="1287681.M7T202"/>
<evidence type="ECO:0000313" key="2">
    <source>
        <dbReference type="EMBL" id="EMR70878.1"/>
    </source>
</evidence>
<reference evidence="3" key="1">
    <citation type="journal article" date="2013" name="Genome Announc.">
        <title>Draft genome sequence of the grapevine dieback fungus Eutypa lata UCR-EL1.</title>
        <authorList>
            <person name="Blanco-Ulate B."/>
            <person name="Rolshausen P.E."/>
            <person name="Cantu D."/>
        </authorList>
    </citation>
    <scope>NUCLEOTIDE SEQUENCE [LARGE SCALE GENOMIC DNA]</scope>
    <source>
        <strain evidence="3">UCR-EL1</strain>
    </source>
</reference>
<keyword evidence="3" id="KW-1185">Reference proteome</keyword>
<dbReference type="HOGENOM" id="CLU_2236578_0_0_1"/>
<dbReference type="Proteomes" id="UP000012174">
    <property type="component" value="Unassembled WGS sequence"/>
</dbReference>
<dbReference type="KEGG" id="ela:UCREL1_2080"/>
<organism evidence="2 3">
    <name type="scientific">Eutypa lata (strain UCR-EL1)</name>
    <name type="common">Grapevine dieback disease fungus</name>
    <name type="synonym">Eutypa armeniacae</name>
    <dbReference type="NCBI Taxonomy" id="1287681"/>
    <lineage>
        <taxon>Eukaryota</taxon>
        <taxon>Fungi</taxon>
        <taxon>Dikarya</taxon>
        <taxon>Ascomycota</taxon>
        <taxon>Pezizomycotina</taxon>
        <taxon>Sordariomycetes</taxon>
        <taxon>Xylariomycetidae</taxon>
        <taxon>Xylariales</taxon>
        <taxon>Diatrypaceae</taxon>
        <taxon>Eutypa</taxon>
    </lineage>
</organism>
<protein>
    <submittedName>
        <fullName evidence="2">Putative wd domain containing protein</fullName>
    </submittedName>
</protein>
<evidence type="ECO:0000313" key="3">
    <source>
        <dbReference type="Proteomes" id="UP000012174"/>
    </source>
</evidence>
<name>M7T202_EUTLA</name>
<feature type="region of interest" description="Disordered" evidence="1">
    <location>
        <begin position="1"/>
        <end position="29"/>
    </location>
</feature>